<dbReference type="OrthoDB" id="1600564at2759"/>
<evidence type="ECO:0000256" key="4">
    <source>
        <dbReference type="ARBA" id="ARBA00023098"/>
    </source>
</evidence>
<keyword evidence="2" id="KW-0378">Hydrolase</keyword>
<evidence type="ECO:0000256" key="2">
    <source>
        <dbReference type="ARBA" id="ARBA00022801"/>
    </source>
</evidence>
<protein>
    <submittedName>
        <fullName evidence="5">Uncharacterized protein</fullName>
    </submittedName>
</protein>
<evidence type="ECO:0000313" key="6">
    <source>
        <dbReference type="Proteomes" id="UP001141552"/>
    </source>
</evidence>
<keyword evidence="6" id="KW-1185">Reference proteome</keyword>
<sequence>GVKLFIFGDSYVDTGNWASFNELKVPFGMTWPGKPAGRISDGYIFTDILALFFKTSVPPLYIQWKEKSVSKDKLQYGMNFAYGGSGALPDAWENRTVALQTNAFKEVLGKKVFTEDDLKKSVAVLFLVGNDYTRYVFKLNGTEEVSFSF</sequence>
<keyword evidence="3" id="KW-0442">Lipid degradation</keyword>
<keyword evidence="4" id="KW-0443">Lipid metabolism</keyword>
<dbReference type="AlphaFoldDB" id="A0A9Q0FK66"/>
<dbReference type="InterPro" id="IPR001087">
    <property type="entry name" value="GDSL"/>
</dbReference>
<dbReference type="Gene3D" id="3.40.50.1110">
    <property type="entry name" value="SGNH hydrolase"/>
    <property type="match status" value="1"/>
</dbReference>
<proteinExistence type="inferred from homology"/>
<dbReference type="PANTHER" id="PTHR46020">
    <property type="entry name" value="OSJNBB0059K02.9 PROTEIN"/>
    <property type="match status" value="1"/>
</dbReference>
<accession>A0A9Q0FK66</accession>
<feature type="non-terminal residue" evidence="5">
    <location>
        <position position="1"/>
    </location>
</feature>
<name>A0A9Q0FK66_9ROSI</name>
<comment type="similarity">
    <text evidence="1">Belongs to the 'GDSL' lipolytic enzyme family.</text>
</comment>
<dbReference type="GO" id="GO:0016788">
    <property type="term" value="F:hydrolase activity, acting on ester bonds"/>
    <property type="evidence" value="ECO:0007669"/>
    <property type="project" value="InterPro"/>
</dbReference>
<dbReference type="Proteomes" id="UP001141552">
    <property type="component" value="Unassembled WGS sequence"/>
</dbReference>
<evidence type="ECO:0000256" key="3">
    <source>
        <dbReference type="ARBA" id="ARBA00022963"/>
    </source>
</evidence>
<dbReference type="Pfam" id="PF00657">
    <property type="entry name" value="Lipase_GDSL"/>
    <property type="match status" value="1"/>
</dbReference>
<reference evidence="5" key="1">
    <citation type="submission" date="2022-02" db="EMBL/GenBank/DDBJ databases">
        <authorList>
            <person name="Henning P.M."/>
            <person name="McCubbin A.G."/>
            <person name="Shore J.S."/>
        </authorList>
    </citation>
    <scope>NUCLEOTIDE SEQUENCE</scope>
    <source>
        <strain evidence="5">F60SS</strain>
        <tissue evidence="5">Leaves</tissue>
    </source>
</reference>
<dbReference type="EMBL" id="JAKUCV010005032">
    <property type="protein sequence ID" value="KAJ4832977.1"/>
    <property type="molecule type" value="Genomic_DNA"/>
</dbReference>
<gene>
    <name evidence="5" type="ORF">Tsubulata_047158</name>
</gene>
<dbReference type="GO" id="GO:0016042">
    <property type="term" value="P:lipid catabolic process"/>
    <property type="evidence" value="ECO:0007669"/>
    <property type="project" value="UniProtKB-KW"/>
</dbReference>
<dbReference type="InterPro" id="IPR036514">
    <property type="entry name" value="SGNH_hydro_sf"/>
</dbReference>
<evidence type="ECO:0000313" key="5">
    <source>
        <dbReference type="EMBL" id="KAJ4832977.1"/>
    </source>
</evidence>
<organism evidence="5 6">
    <name type="scientific">Turnera subulata</name>
    <dbReference type="NCBI Taxonomy" id="218843"/>
    <lineage>
        <taxon>Eukaryota</taxon>
        <taxon>Viridiplantae</taxon>
        <taxon>Streptophyta</taxon>
        <taxon>Embryophyta</taxon>
        <taxon>Tracheophyta</taxon>
        <taxon>Spermatophyta</taxon>
        <taxon>Magnoliopsida</taxon>
        <taxon>eudicotyledons</taxon>
        <taxon>Gunneridae</taxon>
        <taxon>Pentapetalae</taxon>
        <taxon>rosids</taxon>
        <taxon>fabids</taxon>
        <taxon>Malpighiales</taxon>
        <taxon>Passifloraceae</taxon>
        <taxon>Turnera</taxon>
    </lineage>
</organism>
<evidence type="ECO:0000256" key="1">
    <source>
        <dbReference type="ARBA" id="ARBA00008668"/>
    </source>
</evidence>
<reference evidence="5" key="2">
    <citation type="journal article" date="2023" name="Plants (Basel)">
        <title>Annotation of the Turnera subulata (Passifloraceae) Draft Genome Reveals the S-Locus Evolved after the Divergence of Turneroideae from Passifloroideae in a Stepwise Manner.</title>
        <authorList>
            <person name="Henning P.M."/>
            <person name="Roalson E.H."/>
            <person name="Mir W."/>
            <person name="McCubbin A.G."/>
            <person name="Shore J.S."/>
        </authorList>
    </citation>
    <scope>NUCLEOTIDE SEQUENCE</scope>
    <source>
        <strain evidence="5">F60SS</strain>
    </source>
</reference>
<dbReference type="PANTHER" id="PTHR46020:SF4">
    <property type="entry name" value="OS04G0650200 PROTEIN"/>
    <property type="match status" value="1"/>
</dbReference>
<comment type="caution">
    <text evidence="5">The sequence shown here is derived from an EMBL/GenBank/DDBJ whole genome shotgun (WGS) entry which is preliminary data.</text>
</comment>